<dbReference type="GO" id="GO:0005992">
    <property type="term" value="P:trehalose biosynthetic process"/>
    <property type="evidence" value="ECO:0007669"/>
    <property type="project" value="UniProtKB-UniRule"/>
</dbReference>
<dbReference type="Gene3D" id="2.60.40.10">
    <property type="entry name" value="Immunoglobulins"/>
    <property type="match status" value="1"/>
</dbReference>
<dbReference type="Pfam" id="PF11941">
    <property type="entry name" value="DUF3459"/>
    <property type="match status" value="1"/>
</dbReference>
<reference evidence="18 19" key="1">
    <citation type="submission" date="2019-02" db="EMBL/GenBank/DDBJ databases">
        <title>Deep-cultivation of Planctomycetes and their phenomic and genomic characterization uncovers novel biology.</title>
        <authorList>
            <person name="Wiegand S."/>
            <person name="Jogler M."/>
            <person name="Boedeker C."/>
            <person name="Pinto D."/>
            <person name="Vollmers J."/>
            <person name="Rivas-Marin E."/>
            <person name="Kohn T."/>
            <person name="Peeters S.H."/>
            <person name="Heuer A."/>
            <person name="Rast P."/>
            <person name="Oberbeckmann S."/>
            <person name="Bunk B."/>
            <person name="Jeske O."/>
            <person name="Meyerdierks A."/>
            <person name="Storesund J.E."/>
            <person name="Kallscheuer N."/>
            <person name="Luecker S."/>
            <person name="Lage O.M."/>
            <person name="Pohl T."/>
            <person name="Merkel B.J."/>
            <person name="Hornburger P."/>
            <person name="Mueller R.-W."/>
            <person name="Bruemmer F."/>
            <person name="Labrenz M."/>
            <person name="Spormann A.M."/>
            <person name="Op Den Camp H."/>
            <person name="Overmann J."/>
            <person name="Amann R."/>
            <person name="Jetten M.S.M."/>
            <person name="Mascher T."/>
            <person name="Medema M.H."/>
            <person name="Devos D.P."/>
            <person name="Kaster A.-K."/>
            <person name="Ovreas L."/>
            <person name="Rohde M."/>
            <person name="Galperin M.Y."/>
            <person name="Jogler C."/>
        </authorList>
    </citation>
    <scope>NUCLEOTIDE SEQUENCE [LARGE SCALE GENOMIC DNA]</scope>
    <source>
        <strain evidence="18 19">Enr8</strain>
    </source>
</reference>
<dbReference type="InterPro" id="IPR044901">
    <property type="entry name" value="Trehalose_TreZ_E-set_sf"/>
</dbReference>
<evidence type="ECO:0000256" key="13">
    <source>
        <dbReference type="NCBIfam" id="TIGR02402"/>
    </source>
</evidence>
<dbReference type="EC" id="3.2.1.141" evidence="4 13"/>
<dbReference type="EMBL" id="SJPF01000002">
    <property type="protein sequence ID" value="TWT34758.1"/>
    <property type="molecule type" value="Genomic_DNA"/>
</dbReference>
<evidence type="ECO:0000256" key="16">
    <source>
        <dbReference type="PIRSR" id="PIRSR006337-3"/>
    </source>
</evidence>
<evidence type="ECO:0000256" key="4">
    <source>
        <dbReference type="ARBA" id="ARBA00012268"/>
    </source>
</evidence>
<evidence type="ECO:0000256" key="15">
    <source>
        <dbReference type="PIRSR" id="PIRSR006337-1"/>
    </source>
</evidence>
<dbReference type="UniPathway" id="UPA00299"/>
<keyword evidence="6" id="KW-0963">Cytoplasm</keyword>
<feature type="active site" description="Proton donor" evidence="15">
    <location>
        <position position="307"/>
    </location>
</feature>
<dbReference type="Gene3D" id="3.20.20.80">
    <property type="entry name" value="Glycosidases"/>
    <property type="match status" value="1"/>
</dbReference>
<dbReference type="SUPFAM" id="SSF51445">
    <property type="entry name" value="(Trans)glycosidases"/>
    <property type="match status" value="1"/>
</dbReference>
<dbReference type="Proteomes" id="UP000318878">
    <property type="component" value="Unassembled WGS sequence"/>
</dbReference>
<comment type="pathway">
    <text evidence="2 14">Glycan biosynthesis; trehalose biosynthesis.</text>
</comment>
<dbReference type="AlphaFoldDB" id="A0A5C5V883"/>
<evidence type="ECO:0000259" key="17">
    <source>
        <dbReference type="SMART" id="SM00642"/>
    </source>
</evidence>
<evidence type="ECO:0000256" key="11">
    <source>
        <dbReference type="ARBA" id="ARBA00033284"/>
    </source>
</evidence>
<dbReference type="PANTHER" id="PTHR43651">
    <property type="entry name" value="1,4-ALPHA-GLUCAN-BRANCHING ENZYME"/>
    <property type="match status" value="1"/>
</dbReference>
<dbReference type="InterPro" id="IPR012768">
    <property type="entry name" value="Trehalose_TreZ"/>
</dbReference>
<evidence type="ECO:0000256" key="2">
    <source>
        <dbReference type="ARBA" id="ARBA00005199"/>
    </source>
</evidence>
<protein>
    <recommendedName>
        <fullName evidence="5 13">Malto-oligosyltrehalose trehalohydrolase</fullName>
        <shortName evidence="14">MTHase</shortName>
        <ecNumber evidence="4 13">3.2.1.141</ecNumber>
    </recommendedName>
    <alternativeName>
        <fullName evidence="11 14">4-alpha-D-((1-&gt;4)-alpha-D-glucano)trehalose trehalohydrolase</fullName>
    </alternativeName>
    <alternativeName>
        <fullName evidence="10 14">Maltooligosyl trehalose trehalohydrolase</fullName>
    </alternativeName>
</protein>
<dbReference type="InterPro" id="IPR014756">
    <property type="entry name" value="Ig_E-set"/>
</dbReference>
<evidence type="ECO:0000313" key="19">
    <source>
        <dbReference type="Proteomes" id="UP000318878"/>
    </source>
</evidence>
<dbReference type="InterPro" id="IPR017853">
    <property type="entry name" value="GH"/>
</dbReference>
<dbReference type="Pfam" id="PF02922">
    <property type="entry name" value="CBM_48"/>
    <property type="match status" value="1"/>
</dbReference>
<dbReference type="InterPro" id="IPR013783">
    <property type="entry name" value="Ig-like_fold"/>
</dbReference>
<evidence type="ECO:0000313" key="18">
    <source>
        <dbReference type="EMBL" id="TWT34758.1"/>
    </source>
</evidence>
<gene>
    <name evidence="18" type="primary">treZ</name>
    <name evidence="18" type="ORF">Enr8_21720</name>
</gene>
<dbReference type="PANTHER" id="PTHR43651:SF11">
    <property type="entry name" value="MALTO-OLIGOSYLTREHALOSE TREHALOHYDROLASE"/>
    <property type="match status" value="1"/>
</dbReference>
<feature type="domain" description="Glycosyl hydrolase family 13 catalytic" evidence="17">
    <location>
        <begin position="125"/>
        <end position="473"/>
    </location>
</feature>
<feature type="site" description="Transition state stabilizer" evidence="16">
    <location>
        <position position="402"/>
    </location>
</feature>
<evidence type="ECO:0000256" key="9">
    <source>
        <dbReference type="ARBA" id="ARBA00023295"/>
    </source>
</evidence>
<dbReference type="Gene3D" id="1.10.10.760">
    <property type="entry name" value="E-set domains of sugar-utilizing enzymes"/>
    <property type="match status" value="1"/>
</dbReference>
<dbReference type="SMART" id="SM00642">
    <property type="entry name" value="Aamy"/>
    <property type="match status" value="1"/>
</dbReference>
<dbReference type="NCBIfam" id="TIGR02402">
    <property type="entry name" value="trehalose_TreZ"/>
    <property type="match status" value="1"/>
</dbReference>
<dbReference type="CDD" id="cd02853">
    <property type="entry name" value="E_set_MTHase_like_N"/>
    <property type="match status" value="1"/>
</dbReference>
<evidence type="ECO:0000256" key="5">
    <source>
        <dbReference type="ARBA" id="ARBA00015938"/>
    </source>
</evidence>
<proteinExistence type="inferred from homology"/>
<organism evidence="18 19">
    <name type="scientific">Blastopirellula retiformator</name>
    <dbReference type="NCBI Taxonomy" id="2527970"/>
    <lineage>
        <taxon>Bacteria</taxon>
        <taxon>Pseudomonadati</taxon>
        <taxon>Planctomycetota</taxon>
        <taxon>Planctomycetia</taxon>
        <taxon>Pirellulales</taxon>
        <taxon>Pirellulaceae</taxon>
        <taxon>Blastopirellula</taxon>
    </lineage>
</organism>
<evidence type="ECO:0000256" key="12">
    <source>
        <dbReference type="ARBA" id="ARBA00034013"/>
    </source>
</evidence>
<comment type="similarity">
    <text evidence="3 14">Belongs to the glycosyl hydrolase 13 family.</text>
</comment>
<dbReference type="PIRSF" id="PIRSF006337">
    <property type="entry name" value="Trehalose_TreZ"/>
    <property type="match status" value="1"/>
</dbReference>
<sequence>MNQNMAGRTYSFGANVRETGVDFAVWAPQRNQIELALVNEQGEPSRFFSLSRREDGFFVASIDNVQPGALYMYRLDGAGQLYPDPASRFQPFGVHGPSQVVDATTYAWQDPGWEGMPLEGQVLYELHLGTFTAEGTWAAAKEKLPYLKNIGVTAVEIMPVADFQGDFGWGYDGVYWYAPCRLYGSPDDFRDFVDAAHSIGMGVMLDVVYNHFGPTGNYWGAYSPYFPSVKHATDWGDAINYDGDHCEPIRRFVIENAAYWIREFHLDGLRLDATQTIFDDSSPHVLAETTTAAREAAGERPIIVVAENDAQEICHVHPPEANGYGMDGIWNDDFHHACRVAATGHCEFYYADFNGTPQELVSAMRWGYLYQGQWNRRNQEKRGSAALGTPRKRFVHFLQNHDQVSNSASAMRTHALTSPGRFRALTALLLLGPQTPMLFMGQEFAASSPFYFFADHEVGIDQQAREGRMEFMRCFPRAAGYFNSHLPNDPIGRGAFERSKLNWDEVDRNSQVVALHRDLLHLRKNDATISQQDDLTLEGAVIGDEAFLLRWITPSGEDRLLLVNLGRDLPWNPVAEPLVAAPHGATWSLLWSSEEPRYGGSGTALLDTQNWLIPGHTAVLLRPIDR</sequence>
<keyword evidence="8" id="KW-0119">Carbohydrate metabolism</keyword>
<evidence type="ECO:0000256" key="1">
    <source>
        <dbReference type="ARBA" id="ARBA00004496"/>
    </source>
</evidence>
<comment type="caution">
    <text evidence="18">The sequence shown here is derived from an EMBL/GenBank/DDBJ whole genome shotgun (WGS) entry which is preliminary data.</text>
</comment>
<keyword evidence="9 14" id="KW-0326">Glycosidase</keyword>
<evidence type="ECO:0000256" key="14">
    <source>
        <dbReference type="PIRNR" id="PIRNR006337"/>
    </source>
</evidence>
<evidence type="ECO:0000256" key="7">
    <source>
        <dbReference type="ARBA" id="ARBA00022801"/>
    </source>
</evidence>
<dbReference type="InterPro" id="IPR006047">
    <property type="entry name" value="GH13_cat_dom"/>
</dbReference>
<dbReference type="GO" id="GO:0033942">
    <property type="term" value="F:4-alpha-D-(1-&gt;4)-alpha-D-glucanotrehalose trehalohydrolase activity"/>
    <property type="evidence" value="ECO:0007669"/>
    <property type="project" value="UniProtKB-EC"/>
</dbReference>
<evidence type="ECO:0000256" key="8">
    <source>
        <dbReference type="ARBA" id="ARBA00023277"/>
    </source>
</evidence>
<feature type="active site" description="Nucleophile" evidence="15">
    <location>
        <position position="272"/>
    </location>
</feature>
<evidence type="ECO:0000256" key="10">
    <source>
        <dbReference type="ARBA" id="ARBA00032057"/>
    </source>
</evidence>
<name>A0A5C5V883_9BACT</name>
<dbReference type="SUPFAM" id="SSF81296">
    <property type="entry name" value="E set domains"/>
    <property type="match status" value="1"/>
</dbReference>
<keyword evidence="19" id="KW-1185">Reference proteome</keyword>
<dbReference type="CDD" id="cd11325">
    <property type="entry name" value="AmyAc_GTHase"/>
    <property type="match status" value="1"/>
</dbReference>
<keyword evidence="7 14" id="KW-0378">Hydrolase</keyword>
<comment type="subcellular location">
    <subcellularLocation>
        <location evidence="1 15">Cytoplasm</location>
    </subcellularLocation>
</comment>
<accession>A0A5C5V883</accession>
<evidence type="ECO:0000256" key="3">
    <source>
        <dbReference type="ARBA" id="ARBA00008061"/>
    </source>
</evidence>
<dbReference type="InterPro" id="IPR004193">
    <property type="entry name" value="Glyco_hydro_13_N"/>
</dbReference>
<comment type="catalytic activity">
    <reaction evidence="12 14">
        <text>hydrolysis of (1-&gt;4)-alpha-D-glucosidic linkage in 4-alpha-D-[(1-&gt;4)-alpha-D-glucanosyl]n trehalose to yield trehalose and (1-&gt;4)-alpha-D-glucan.</text>
        <dbReference type="EC" id="3.2.1.141"/>
    </reaction>
</comment>
<dbReference type="OrthoDB" id="226102at2"/>
<dbReference type="InterPro" id="IPR022567">
    <property type="entry name" value="DUF3459"/>
</dbReference>
<dbReference type="Pfam" id="PF00128">
    <property type="entry name" value="Alpha-amylase"/>
    <property type="match status" value="1"/>
</dbReference>
<dbReference type="GO" id="GO:0005737">
    <property type="term" value="C:cytoplasm"/>
    <property type="evidence" value="ECO:0007669"/>
    <property type="project" value="UniProtKB-SubCell"/>
</dbReference>
<dbReference type="RefSeq" id="WP_146431280.1">
    <property type="nucleotide sequence ID" value="NZ_SJPF01000002.1"/>
</dbReference>
<evidence type="ECO:0000256" key="6">
    <source>
        <dbReference type="ARBA" id="ARBA00022490"/>
    </source>
</evidence>